<dbReference type="CDD" id="cd06850">
    <property type="entry name" value="biotinyl_domain"/>
    <property type="match status" value="1"/>
</dbReference>
<dbReference type="EMBL" id="VDMB01000005">
    <property type="protein sequence ID" value="TYT75154.1"/>
    <property type="molecule type" value="Genomic_DNA"/>
</dbReference>
<sequence>MEPVMNQKPLAICDVSLRDGFQCLYAGRGRTADMVRMAALMDDVGFWAVEVWGGTGFDVMHRELNEDPWERIRSLKRYFRKTPMACMLRGQHLAGERCYADDVVRAFVERSHENGIQVFRLFDPMNDLRNLQVAGESVLQAGGHFQGCICYSRTSEHPEEESLYTLDYYLKKAIVLQNMGAHSLLIKDTAGLLMPGEARKLVAGLKAAISLPLHIHTHATAGFGPLSLFAAVEAGADGADTCLAPFAMRSSHGAVEPLIAALKGGDRDTGLDLERIAALNRLSEEEILPKYWHFYGGSTTPMDTTALIHGFPGGMEADLKRQLEETGGEDRLDAVFRELKRVRRDMGNPPLVKPVTRILGTQAVNNVLFDTEGESYRMLSAQVRDFCAGLYGEPPGPLDAALRKKALEGHPRGVRPLRERPGEALKPELPRVREELRGLAADIEDELLCALFPATGKRFLRWKYGKETPPEYTLPRTLEEAMKIRERMIRILAGEHKITEPEKVPEKSPYIRTFNVFVDDTYYEVDVDEVGGAPVIRHAFPLTPPATEKNTIRETGNTNFVKKAPGSIPAPSNDGDEGTPLVAPMPGMVVSFRKKEGDSVKAGETVVILEAMKMENALVAPVSGVILNLCVRSGDSVAKDAVLCRIG</sequence>
<dbReference type="PROSITE" id="PS50968">
    <property type="entry name" value="BIOTINYL_LIPOYL"/>
    <property type="match status" value="1"/>
</dbReference>
<dbReference type="Pfam" id="PF02436">
    <property type="entry name" value="PYC_OADA"/>
    <property type="match status" value="1"/>
</dbReference>
<dbReference type="RefSeq" id="WP_139447106.1">
    <property type="nucleotide sequence ID" value="NZ_VDMB01000005.1"/>
</dbReference>
<dbReference type="InterPro" id="IPR003379">
    <property type="entry name" value="Carboxylase_cons_dom"/>
</dbReference>
<evidence type="ECO:0000313" key="4">
    <source>
        <dbReference type="EMBL" id="TYT75154.1"/>
    </source>
</evidence>
<dbReference type="InterPro" id="IPR013785">
    <property type="entry name" value="Aldolase_TIM"/>
</dbReference>
<dbReference type="Pfam" id="PF00682">
    <property type="entry name" value="HMGL-like"/>
    <property type="match status" value="1"/>
</dbReference>
<organism evidence="4 5">
    <name type="scientific">Desulfobotulus mexicanus</name>
    <dbReference type="NCBI Taxonomy" id="2586642"/>
    <lineage>
        <taxon>Bacteria</taxon>
        <taxon>Pseudomonadati</taxon>
        <taxon>Thermodesulfobacteriota</taxon>
        <taxon>Desulfobacteria</taxon>
        <taxon>Desulfobacterales</taxon>
        <taxon>Desulfobacteraceae</taxon>
        <taxon>Desulfobotulus</taxon>
    </lineage>
</organism>
<dbReference type="InterPro" id="IPR011053">
    <property type="entry name" value="Single_hybrid_motif"/>
</dbReference>
<dbReference type="CDD" id="cd07937">
    <property type="entry name" value="DRE_TIM_PC_TC_5S"/>
    <property type="match status" value="1"/>
</dbReference>
<proteinExistence type="predicted"/>
<evidence type="ECO:0000259" key="2">
    <source>
        <dbReference type="PROSITE" id="PS50968"/>
    </source>
</evidence>
<accession>A0A5Q4VBR2</accession>
<dbReference type="InterPro" id="IPR000891">
    <property type="entry name" value="PYR_CT"/>
</dbReference>
<dbReference type="Gene3D" id="2.40.50.100">
    <property type="match status" value="1"/>
</dbReference>
<keyword evidence="4" id="KW-0436">Ligase</keyword>
<dbReference type="GO" id="GO:0006094">
    <property type="term" value="P:gluconeogenesis"/>
    <property type="evidence" value="ECO:0007669"/>
    <property type="project" value="TreeGrafter"/>
</dbReference>
<dbReference type="Gene3D" id="3.20.20.70">
    <property type="entry name" value="Aldolase class I"/>
    <property type="match status" value="1"/>
</dbReference>
<dbReference type="PANTHER" id="PTHR43778:SF2">
    <property type="entry name" value="PYRUVATE CARBOXYLASE, MITOCHONDRIAL"/>
    <property type="match status" value="1"/>
</dbReference>
<dbReference type="SUPFAM" id="SSF89000">
    <property type="entry name" value="post-HMGL domain-like"/>
    <property type="match status" value="1"/>
</dbReference>
<name>A0A5Q4VBR2_9BACT</name>
<evidence type="ECO:0000256" key="1">
    <source>
        <dbReference type="ARBA" id="ARBA00023267"/>
    </source>
</evidence>
<dbReference type="PANTHER" id="PTHR43778">
    <property type="entry name" value="PYRUVATE CARBOXYLASE"/>
    <property type="match status" value="1"/>
</dbReference>
<dbReference type="OrthoDB" id="9769961at2"/>
<feature type="domain" description="Pyruvate carboxyltransferase" evidence="3">
    <location>
        <begin position="10"/>
        <end position="277"/>
    </location>
</feature>
<dbReference type="EC" id="6.4.1.1" evidence="4"/>
<dbReference type="InterPro" id="IPR000089">
    <property type="entry name" value="Biotin_lipoyl"/>
</dbReference>
<gene>
    <name evidence="4" type="ORF">FIM25_05415</name>
</gene>
<protein>
    <submittedName>
        <fullName evidence="4">Pyruvate carboxylase subunit B</fullName>
        <ecNumber evidence="4">6.4.1.1</ecNumber>
    </submittedName>
</protein>
<evidence type="ECO:0000259" key="3">
    <source>
        <dbReference type="PROSITE" id="PS50991"/>
    </source>
</evidence>
<dbReference type="SUPFAM" id="SSF51230">
    <property type="entry name" value="Single hybrid motif"/>
    <property type="match status" value="1"/>
</dbReference>
<keyword evidence="5" id="KW-1185">Reference proteome</keyword>
<dbReference type="SUPFAM" id="SSF51569">
    <property type="entry name" value="Aldolase"/>
    <property type="match status" value="1"/>
</dbReference>
<dbReference type="PROSITE" id="PS00188">
    <property type="entry name" value="BIOTIN"/>
    <property type="match status" value="1"/>
</dbReference>
<dbReference type="InterPro" id="IPR001882">
    <property type="entry name" value="Biotin_BS"/>
</dbReference>
<keyword evidence="4" id="KW-0670">Pyruvate</keyword>
<dbReference type="PROSITE" id="PS50991">
    <property type="entry name" value="PYR_CT"/>
    <property type="match status" value="1"/>
</dbReference>
<dbReference type="InterPro" id="IPR055268">
    <property type="entry name" value="PCB-like"/>
</dbReference>
<feature type="domain" description="Lipoyl-binding" evidence="2">
    <location>
        <begin position="565"/>
        <end position="647"/>
    </location>
</feature>
<comment type="caution">
    <text evidence="4">The sequence shown here is derived from an EMBL/GenBank/DDBJ whole genome shotgun (WGS) entry which is preliminary data.</text>
</comment>
<keyword evidence="1" id="KW-0092">Biotin</keyword>
<dbReference type="GO" id="GO:0005737">
    <property type="term" value="C:cytoplasm"/>
    <property type="evidence" value="ECO:0007669"/>
    <property type="project" value="TreeGrafter"/>
</dbReference>
<evidence type="ECO:0000313" key="5">
    <source>
        <dbReference type="Proteomes" id="UP000321899"/>
    </source>
</evidence>
<dbReference type="Pfam" id="PF00364">
    <property type="entry name" value="Biotin_lipoyl"/>
    <property type="match status" value="1"/>
</dbReference>
<reference evidence="4 5" key="1">
    <citation type="submission" date="2019-06" db="EMBL/GenBank/DDBJ databases">
        <title>Desulfobotulus mexicanus sp. nov., a novel sulfate-reducing bacterium isolated from the sediment of an alkaline crater lake in Mexico.</title>
        <authorList>
            <person name="Hirschler-Rea A."/>
        </authorList>
    </citation>
    <scope>NUCLEOTIDE SEQUENCE [LARGE SCALE GENOMIC DNA]</scope>
    <source>
        <strain evidence="4 5">PAR22N</strain>
    </source>
</reference>
<dbReference type="GO" id="GO:0004736">
    <property type="term" value="F:pyruvate carboxylase activity"/>
    <property type="evidence" value="ECO:0007669"/>
    <property type="project" value="UniProtKB-EC"/>
</dbReference>
<dbReference type="FunFam" id="2.40.50.100:FF:000003">
    <property type="entry name" value="Acetyl-CoA carboxylase biotin carboxyl carrier protein"/>
    <property type="match status" value="1"/>
</dbReference>
<dbReference type="Proteomes" id="UP000321899">
    <property type="component" value="Unassembled WGS sequence"/>
</dbReference>
<dbReference type="NCBIfam" id="NF006761">
    <property type="entry name" value="PRK09282.1"/>
    <property type="match status" value="1"/>
</dbReference>
<dbReference type="AlphaFoldDB" id="A0A5Q4VBR2"/>